<accession>A0AAV6XVB3</accession>
<dbReference type="EMBL" id="WHWC01000004">
    <property type="protein sequence ID" value="KAG8384304.1"/>
    <property type="molecule type" value="Genomic_DNA"/>
</dbReference>
<dbReference type="PANTHER" id="PTHR33922">
    <property type="entry name" value="OS01G0888066 PROTEIN-RELATED"/>
    <property type="match status" value="1"/>
</dbReference>
<name>A0AAV6XVB3_9LAMI</name>
<reference evidence="2" key="1">
    <citation type="submission" date="2019-10" db="EMBL/GenBank/DDBJ databases">
        <authorList>
            <person name="Zhang R."/>
            <person name="Pan Y."/>
            <person name="Wang J."/>
            <person name="Ma R."/>
            <person name="Yu S."/>
        </authorList>
    </citation>
    <scope>NUCLEOTIDE SEQUENCE</scope>
    <source>
        <strain evidence="2">LA-IB0</strain>
        <tissue evidence="2">Leaf</tissue>
    </source>
</reference>
<dbReference type="AlphaFoldDB" id="A0AAV6XVB3"/>
<protein>
    <submittedName>
        <fullName evidence="2">Uncharacterized protein</fullName>
    </submittedName>
</protein>
<feature type="region of interest" description="Disordered" evidence="1">
    <location>
        <begin position="129"/>
        <end position="176"/>
    </location>
</feature>
<comment type="caution">
    <text evidence="2">The sequence shown here is derived from an EMBL/GenBank/DDBJ whole genome shotgun (WGS) entry which is preliminary data.</text>
</comment>
<dbReference type="Proteomes" id="UP000826271">
    <property type="component" value="Unassembled WGS sequence"/>
</dbReference>
<proteinExistence type="predicted"/>
<feature type="region of interest" description="Disordered" evidence="1">
    <location>
        <begin position="209"/>
        <end position="248"/>
    </location>
</feature>
<dbReference type="PANTHER" id="PTHR33922:SF2">
    <property type="entry name" value="OS07G0589600 PROTEIN"/>
    <property type="match status" value="1"/>
</dbReference>
<sequence>MEKKIADEQRWALPNSTQNAVKIQDDIEDEDEEALSLSDLPLIHNNSRKENENNPMRGTDQTQDDFDFCSMSKESEMCAADELFFQGQILPFRHSVSSEKGLLQCYETRSVSRSESMDRCYSGGFISSRSSSISSSHQSSSSGSSAAAMGRPTYQPKLPPRNVFHSHPSPSPKLRFSTKKQGIINHNKKSPAWNIFRLGLVTPPPEIAFLKNRPSNNSTNRRNLGSRNSTSSNSSSFSSNGDKNVKKKIKPRALLSGCKCSVDTVDTVPSKIVIFKRSASGSEEEVNEQEAKLTKQQATKKQISHHRTFEWLKQLSIEGAADRA</sequence>
<evidence type="ECO:0000313" key="2">
    <source>
        <dbReference type="EMBL" id="KAG8384304.1"/>
    </source>
</evidence>
<keyword evidence="3" id="KW-1185">Reference proteome</keyword>
<evidence type="ECO:0000313" key="3">
    <source>
        <dbReference type="Proteomes" id="UP000826271"/>
    </source>
</evidence>
<organism evidence="2 3">
    <name type="scientific">Buddleja alternifolia</name>
    <dbReference type="NCBI Taxonomy" id="168488"/>
    <lineage>
        <taxon>Eukaryota</taxon>
        <taxon>Viridiplantae</taxon>
        <taxon>Streptophyta</taxon>
        <taxon>Embryophyta</taxon>
        <taxon>Tracheophyta</taxon>
        <taxon>Spermatophyta</taxon>
        <taxon>Magnoliopsida</taxon>
        <taxon>eudicotyledons</taxon>
        <taxon>Gunneridae</taxon>
        <taxon>Pentapetalae</taxon>
        <taxon>asterids</taxon>
        <taxon>lamiids</taxon>
        <taxon>Lamiales</taxon>
        <taxon>Scrophulariaceae</taxon>
        <taxon>Buddlejeae</taxon>
        <taxon>Buddleja</taxon>
    </lineage>
</organism>
<feature type="compositionally biased region" description="Low complexity" evidence="1">
    <location>
        <begin position="212"/>
        <end position="240"/>
    </location>
</feature>
<gene>
    <name evidence="2" type="ORF">BUALT_Bualt04G0104400</name>
</gene>
<feature type="region of interest" description="Disordered" evidence="1">
    <location>
        <begin position="30"/>
        <end position="60"/>
    </location>
</feature>
<evidence type="ECO:0000256" key="1">
    <source>
        <dbReference type="SAM" id="MobiDB-lite"/>
    </source>
</evidence>
<feature type="compositionally biased region" description="Low complexity" evidence="1">
    <location>
        <begin position="129"/>
        <end position="145"/>
    </location>
</feature>